<evidence type="ECO:0000256" key="9">
    <source>
        <dbReference type="ARBA" id="ARBA00022692"/>
    </source>
</evidence>
<keyword evidence="11 19" id="KW-0863">Zinc-finger</keyword>
<dbReference type="VEuPathDB" id="MicrosporidiaDB:NCER_100888"/>
<keyword evidence="23" id="KW-1185">Reference proteome</keyword>
<evidence type="ECO:0000256" key="4">
    <source>
        <dbReference type="ARBA" id="ARBA00008704"/>
    </source>
</evidence>
<keyword evidence="15 20" id="KW-1133">Transmembrane helix</keyword>
<sequence>MTLGESDEKKKIRKKTINLLFHNEEVDANKTDSACLICLGSYINPVSTSCGHVFCWNCIEEWYLSNKHECPVCRNHLSLFDVTKCKLQDTERMEKFTKNRRVIYPGLARNYRSFGGTILEDEENDRPSYKILFATLLFFSVGWLIYILIFG</sequence>
<evidence type="ECO:0000256" key="14">
    <source>
        <dbReference type="ARBA" id="ARBA00022927"/>
    </source>
</evidence>
<dbReference type="Pfam" id="PF13923">
    <property type="entry name" value="zf-C3HC4_2"/>
    <property type="match status" value="1"/>
</dbReference>
<dbReference type="GO" id="GO:0005778">
    <property type="term" value="C:peroxisomal membrane"/>
    <property type="evidence" value="ECO:0007669"/>
    <property type="project" value="UniProtKB-SubCell"/>
</dbReference>
<evidence type="ECO:0000256" key="8">
    <source>
        <dbReference type="ARBA" id="ARBA00022679"/>
    </source>
</evidence>
<comment type="similarity">
    <text evidence="4">Belongs to the pex2/pex10/pex12 family.</text>
</comment>
<dbReference type="OrthoDB" id="6270329at2759"/>
<dbReference type="InterPro" id="IPR017907">
    <property type="entry name" value="Znf_RING_CS"/>
</dbReference>
<dbReference type="GeneID" id="36320910"/>
<gene>
    <name evidence="22" type="ORF">AAJ76_5400013835</name>
</gene>
<organism evidence="22 23">
    <name type="scientific">Vairimorpha ceranae</name>
    <dbReference type="NCBI Taxonomy" id="40302"/>
    <lineage>
        <taxon>Eukaryota</taxon>
        <taxon>Fungi</taxon>
        <taxon>Fungi incertae sedis</taxon>
        <taxon>Microsporidia</taxon>
        <taxon>Nosematidae</taxon>
        <taxon>Vairimorpha</taxon>
    </lineage>
</organism>
<dbReference type="AlphaFoldDB" id="A0A0F9ZA15"/>
<feature type="transmembrane region" description="Helical" evidence="20">
    <location>
        <begin position="131"/>
        <end position="149"/>
    </location>
</feature>
<name>A0A0F9ZA15_9MICR</name>
<comment type="pathway">
    <text evidence="3">Protein modification; protein ubiquitination.</text>
</comment>
<dbReference type="EMBL" id="JPQZ01000054">
    <property type="protein sequence ID" value="KKO74639.1"/>
    <property type="molecule type" value="Genomic_DNA"/>
</dbReference>
<dbReference type="InterPro" id="IPR025654">
    <property type="entry name" value="PEX2/10"/>
</dbReference>
<keyword evidence="7" id="KW-0962">Peroxisome biogenesis</keyword>
<feature type="domain" description="RING-type" evidence="21">
    <location>
        <begin position="35"/>
        <end position="74"/>
    </location>
</feature>
<evidence type="ECO:0000256" key="7">
    <source>
        <dbReference type="ARBA" id="ARBA00022593"/>
    </source>
</evidence>
<evidence type="ECO:0000256" key="12">
    <source>
        <dbReference type="ARBA" id="ARBA00022786"/>
    </source>
</evidence>
<evidence type="ECO:0000313" key="23">
    <source>
        <dbReference type="Proteomes" id="UP000034350"/>
    </source>
</evidence>
<accession>A0A0F9ZA15</accession>
<evidence type="ECO:0000256" key="18">
    <source>
        <dbReference type="ARBA" id="ARBA00041230"/>
    </source>
</evidence>
<dbReference type="InterPro" id="IPR001841">
    <property type="entry name" value="Znf_RING"/>
</dbReference>
<dbReference type="PANTHER" id="PTHR23350">
    <property type="entry name" value="PEROXISOME ASSEMBLY PROTEIN 10"/>
    <property type="match status" value="1"/>
</dbReference>
<dbReference type="PROSITE" id="PS50089">
    <property type="entry name" value="ZF_RING_2"/>
    <property type="match status" value="1"/>
</dbReference>
<keyword evidence="17" id="KW-0576">Peroxisome</keyword>
<keyword evidence="14" id="KW-0653">Protein transport</keyword>
<comment type="subcellular location">
    <subcellularLocation>
        <location evidence="2">Peroxisome membrane</location>
        <topology evidence="2">Multi-pass membrane protein</topology>
    </subcellularLocation>
</comment>
<evidence type="ECO:0000256" key="11">
    <source>
        <dbReference type="ARBA" id="ARBA00022771"/>
    </source>
</evidence>
<dbReference type="Gene3D" id="3.30.40.10">
    <property type="entry name" value="Zinc/RING finger domain, C3HC4 (zinc finger)"/>
    <property type="match status" value="1"/>
</dbReference>
<dbReference type="Proteomes" id="UP000034350">
    <property type="component" value="Unassembled WGS sequence"/>
</dbReference>
<dbReference type="EC" id="2.3.2.27" evidence="5"/>
<evidence type="ECO:0000256" key="1">
    <source>
        <dbReference type="ARBA" id="ARBA00000900"/>
    </source>
</evidence>
<keyword evidence="9 20" id="KW-0812">Transmembrane</keyword>
<comment type="caution">
    <text evidence="22">The sequence shown here is derived from an EMBL/GenBank/DDBJ whole genome shotgun (WGS) entry which is preliminary data.</text>
</comment>
<reference evidence="22 23" key="1">
    <citation type="journal article" date="2015" name="Environ. Microbiol.">
        <title>Genome analyses suggest the presence of polyploidy and recent human-driven expansions in eight global populations of the honeybee pathogen Nosema ceranae.</title>
        <authorList>
            <person name="Pelin A."/>
            <person name="Selman M."/>
            <person name="Aris-Brosou S."/>
            <person name="Farinelli L."/>
            <person name="Corradi N."/>
        </authorList>
    </citation>
    <scope>NUCLEOTIDE SEQUENCE [LARGE SCALE GENOMIC DNA]</scope>
    <source>
        <strain evidence="22 23">PA08 1199</strain>
    </source>
</reference>
<evidence type="ECO:0000256" key="3">
    <source>
        <dbReference type="ARBA" id="ARBA00004906"/>
    </source>
</evidence>
<comment type="catalytic activity">
    <reaction evidence="1">
        <text>S-ubiquitinyl-[E2 ubiquitin-conjugating enzyme]-L-cysteine + [acceptor protein]-L-lysine = [E2 ubiquitin-conjugating enzyme]-L-cysteine + N(6)-ubiquitinyl-[acceptor protein]-L-lysine.</text>
        <dbReference type="EC" id="2.3.2.27"/>
    </reaction>
</comment>
<keyword evidence="6" id="KW-0813">Transport</keyword>
<dbReference type="GO" id="GO:0016558">
    <property type="term" value="P:protein import into peroxisome matrix"/>
    <property type="evidence" value="ECO:0007669"/>
    <property type="project" value="InterPro"/>
</dbReference>
<dbReference type="GO" id="GO:0008270">
    <property type="term" value="F:zinc ion binding"/>
    <property type="evidence" value="ECO:0007669"/>
    <property type="project" value="UniProtKB-KW"/>
</dbReference>
<protein>
    <recommendedName>
        <fullName evidence="5">RING-type E3 ubiquitin transferase</fullName>
        <ecNumber evidence="5">2.3.2.27</ecNumber>
    </recommendedName>
    <alternativeName>
        <fullName evidence="18">Peroxin-10</fullName>
    </alternativeName>
</protein>
<dbReference type="SUPFAM" id="SSF57850">
    <property type="entry name" value="RING/U-box"/>
    <property type="match status" value="1"/>
</dbReference>
<keyword evidence="16 20" id="KW-0472">Membrane</keyword>
<evidence type="ECO:0000256" key="2">
    <source>
        <dbReference type="ARBA" id="ARBA00004585"/>
    </source>
</evidence>
<dbReference type="PANTHER" id="PTHR23350:SF0">
    <property type="entry name" value="PEROXISOME BIOGENESIS FACTOR 10"/>
    <property type="match status" value="1"/>
</dbReference>
<evidence type="ECO:0000313" key="22">
    <source>
        <dbReference type="EMBL" id="KKO74639.1"/>
    </source>
</evidence>
<dbReference type="RefSeq" id="XP_024330381.1">
    <property type="nucleotide sequence ID" value="XM_024475962.1"/>
</dbReference>
<evidence type="ECO:0000256" key="5">
    <source>
        <dbReference type="ARBA" id="ARBA00012483"/>
    </source>
</evidence>
<keyword evidence="10" id="KW-0479">Metal-binding</keyword>
<evidence type="ECO:0000256" key="6">
    <source>
        <dbReference type="ARBA" id="ARBA00022448"/>
    </source>
</evidence>
<evidence type="ECO:0000256" key="13">
    <source>
        <dbReference type="ARBA" id="ARBA00022833"/>
    </source>
</evidence>
<keyword evidence="13" id="KW-0862">Zinc</keyword>
<dbReference type="GO" id="GO:0061630">
    <property type="term" value="F:ubiquitin protein ligase activity"/>
    <property type="evidence" value="ECO:0007669"/>
    <property type="project" value="UniProtKB-EC"/>
</dbReference>
<evidence type="ECO:0000256" key="16">
    <source>
        <dbReference type="ARBA" id="ARBA00023136"/>
    </source>
</evidence>
<evidence type="ECO:0000256" key="15">
    <source>
        <dbReference type="ARBA" id="ARBA00022989"/>
    </source>
</evidence>
<keyword evidence="8" id="KW-0808">Transferase</keyword>
<proteinExistence type="inferred from homology"/>
<dbReference type="PROSITE" id="PS00518">
    <property type="entry name" value="ZF_RING_1"/>
    <property type="match status" value="1"/>
</dbReference>
<dbReference type="VEuPathDB" id="MicrosporidiaDB:G9O61_00g001370"/>
<evidence type="ECO:0000256" key="19">
    <source>
        <dbReference type="PROSITE-ProRule" id="PRU00175"/>
    </source>
</evidence>
<dbReference type="InterPro" id="IPR013083">
    <property type="entry name" value="Znf_RING/FYVE/PHD"/>
</dbReference>
<evidence type="ECO:0000256" key="10">
    <source>
        <dbReference type="ARBA" id="ARBA00022723"/>
    </source>
</evidence>
<evidence type="ECO:0000256" key="20">
    <source>
        <dbReference type="SAM" id="Phobius"/>
    </source>
</evidence>
<dbReference type="VEuPathDB" id="MicrosporidiaDB:AAJ76_5400013835"/>
<keyword evidence="12" id="KW-0833">Ubl conjugation pathway</keyword>
<evidence type="ECO:0000259" key="21">
    <source>
        <dbReference type="PROSITE" id="PS50089"/>
    </source>
</evidence>
<dbReference type="SMART" id="SM00184">
    <property type="entry name" value="RING"/>
    <property type="match status" value="1"/>
</dbReference>
<evidence type="ECO:0000256" key="17">
    <source>
        <dbReference type="ARBA" id="ARBA00023140"/>
    </source>
</evidence>